<dbReference type="GO" id="GO:0005788">
    <property type="term" value="C:endoplasmic reticulum lumen"/>
    <property type="evidence" value="ECO:0007669"/>
    <property type="project" value="UniProtKB-SubCell"/>
</dbReference>
<dbReference type="FunFam" id="3.90.640.10:FF:000004">
    <property type="entry name" value="Heat shock 70 kDa protein 4"/>
    <property type="match status" value="1"/>
</dbReference>
<feature type="chain" id="PRO_5043158115" evidence="9">
    <location>
        <begin position="27"/>
        <end position="780"/>
    </location>
</feature>
<dbReference type="GeneID" id="112291871"/>
<dbReference type="PaxDb" id="3218-PP1S34_87V6.1"/>
<dbReference type="STRING" id="3218.A0A2K1JID4"/>
<protein>
    <submittedName>
        <fullName evidence="10 11">Uncharacterized protein</fullName>
    </submittedName>
</protein>
<reference evidence="11" key="3">
    <citation type="submission" date="2020-12" db="UniProtKB">
        <authorList>
            <consortium name="EnsemblPlants"/>
        </authorList>
    </citation>
    <scope>IDENTIFICATION</scope>
</reference>
<dbReference type="PROSITE" id="PS01036">
    <property type="entry name" value="HSP70_3"/>
    <property type="match status" value="1"/>
</dbReference>
<dbReference type="OrthoDB" id="10262720at2759"/>
<dbReference type="KEGG" id="ppp:112291871"/>
<dbReference type="InterPro" id="IPR018181">
    <property type="entry name" value="Heat_shock_70_CS"/>
</dbReference>
<evidence type="ECO:0000256" key="6">
    <source>
        <dbReference type="ARBA" id="ARBA00023186"/>
    </source>
</evidence>
<dbReference type="InterPro" id="IPR013126">
    <property type="entry name" value="Hsp_70_fam"/>
</dbReference>
<evidence type="ECO:0000313" key="10">
    <source>
        <dbReference type="EMBL" id="PNR41322.1"/>
    </source>
</evidence>
<accession>A0A2K1JID4</accession>
<dbReference type="InterPro" id="IPR029048">
    <property type="entry name" value="HSP70_C_sf"/>
</dbReference>
<evidence type="ECO:0000256" key="2">
    <source>
        <dbReference type="ARBA" id="ARBA00022729"/>
    </source>
</evidence>
<dbReference type="OMA" id="HANNSHM"/>
<reference evidence="10 12" key="1">
    <citation type="journal article" date="2008" name="Science">
        <title>The Physcomitrella genome reveals evolutionary insights into the conquest of land by plants.</title>
        <authorList>
            <person name="Rensing S."/>
            <person name="Lang D."/>
            <person name="Zimmer A."/>
            <person name="Terry A."/>
            <person name="Salamov A."/>
            <person name="Shapiro H."/>
            <person name="Nishiyama T."/>
            <person name="Perroud P.-F."/>
            <person name="Lindquist E."/>
            <person name="Kamisugi Y."/>
            <person name="Tanahashi T."/>
            <person name="Sakakibara K."/>
            <person name="Fujita T."/>
            <person name="Oishi K."/>
            <person name="Shin-I T."/>
            <person name="Kuroki Y."/>
            <person name="Toyoda A."/>
            <person name="Suzuki Y."/>
            <person name="Hashimoto A."/>
            <person name="Yamaguchi K."/>
            <person name="Sugano A."/>
            <person name="Kohara Y."/>
            <person name="Fujiyama A."/>
            <person name="Anterola A."/>
            <person name="Aoki S."/>
            <person name="Ashton N."/>
            <person name="Barbazuk W.B."/>
            <person name="Barker E."/>
            <person name="Bennetzen J."/>
            <person name="Bezanilla M."/>
            <person name="Blankenship R."/>
            <person name="Cho S.H."/>
            <person name="Dutcher S."/>
            <person name="Estelle M."/>
            <person name="Fawcett J.A."/>
            <person name="Gundlach H."/>
            <person name="Hanada K."/>
            <person name="Heyl A."/>
            <person name="Hicks K.A."/>
            <person name="Hugh J."/>
            <person name="Lohr M."/>
            <person name="Mayer K."/>
            <person name="Melkozernov A."/>
            <person name="Murata T."/>
            <person name="Nelson D."/>
            <person name="Pils B."/>
            <person name="Prigge M."/>
            <person name="Reiss B."/>
            <person name="Renner T."/>
            <person name="Rombauts S."/>
            <person name="Rushton P."/>
            <person name="Sanderfoot A."/>
            <person name="Schween G."/>
            <person name="Shiu S.-H."/>
            <person name="Stueber K."/>
            <person name="Theodoulou F.L."/>
            <person name="Tu H."/>
            <person name="Van de Peer Y."/>
            <person name="Verrier P.J."/>
            <person name="Waters E."/>
            <person name="Wood A."/>
            <person name="Yang L."/>
            <person name="Cove D."/>
            <person name="Cuming A."/>
            <person name="Hasebe M."/>
            <person name="Lucas S."/>
            <person name="Mishler D.B."/>
            <person name="Reski R."/>
            <person name="Grigoriev I."/>
            <person name="Quatrano R.S."/>
            <person name="Boore J.L."/>
        </authorList>
    </citation>
    <scope>NUCLEOTIDE SEQUENCE [LARGE SCALE GENOMIC DNA]</scope>
    <source>
        <strain evidence="11 12">cv. Gransden 2004</strain>
    </source>
</reference>
<evidence type="ECO:0000256" key="5">
    <source>
        <dbReference type="ARBA" id="ARBA00022840"/>
    </source>
</evidence>
<proteinExistence type="inferred from homology"/>
<dbReference type="Pfam" id="PF00012">
    <property type="entry name" value="HSP70"/>
    <property type="match status" value="2"/>
</dbReference>
<keyword evidence="5" id="KW-0067">ATP-binding</keyword>
<dbReference type="Gene3D" id="1.20.1270.10">
    <property type="match status" value="1"/>
</dbReference>
<dbReference type="SUPFAM" id="SSF53067">
    <property type="entry name" value="Actin-like ATPase domain"/>
    <property type="match status" value="2"/>
</dbReference>
<keyword evidence="12" id="KW-1185">Reference proteome</keyword>
<dbReference type="EnsemblPlants" id="Pp3c14_19430V3.1">
    <property type="protein sequence ID" value="Pp3c14_19430V3.1"/>
    <property type="gene ID" value="Pp3c14_19430"/>
</dbReference>
<dbReference type="Gene3D" id="3.90.640.10">
    <property type="entry name" value="Actin, Chain A, domain 4"/>
    <property type="match status" value="1"/>
</dbReference>
<dbReference type="PRINTS" id="PR00301">
    <property type="entry name" value="HEATSHOCK70"/>
</dbReference>
<dbReference type="GO" id="GO:0000774">
    <property type="term" value="F:adenyl-nucleotide exchange factor activity"/>
    <property type="evidence" value="ECO:0000318"/>
    <property type="project" value="GO_Central"/>
</dbReference>
<dbReference type="Gene3D" id="2.60.34.10">
    <property type="entry name" value="Substrate Binding Domain Of DNAk, Chain A, domain 1"/>
    <property type="match status" value="1"/>
</dbReference>
<dbReference type="PANTHER" id="PTHR45639">
    <property type="entry name" value="HSC70CB, ISOFORM G-RELATED"/>
    <property type="match status" value="1"/>
</dbReference>
<keyword evidence="4" id="KW-0256">Endoplasmic reticulum</keyword>
<evidence type="ECO:0000256" key="1">
    <source>
        <dbReference type="ARBA" id="ARBA00004319"/>
    </source>
</evidence>
<dbReference type="PANTHER" id="PTHR45639:SF3">
    <property type="entry name" value="HYPOXIA UP-REGULATED PROTEIN 1"/>
    <property type="match status" value="1"/>
</dbReference>
<dbReference type="GO" id="GO:0005524">
    <property type="term" value="F:ATP binding"/>
    <property type="evidence" value="ECO:0007669"/>
    <property type="project" value="UniProtKB-KW"/>
</dbReference>
<comment type="similarity">
    <text evidence="7">Belongs to the heat shock protein 70 (TC 1.A.33) family. HSP110/SSE subfamily.</text>
</comment>
<feature type="region of interest" description="Disordered" evidence="8">
    <location>
        <begin position="735"/>
        <end position="780"/>
    </location>
</feature>
<evidence type="ECO:0000256" key="7">
    <source>
        <dbReference type="ARBA" id="ARBA00061090"/>
    </source>
</evidence>
<dbReference type="EMBL" id="ABEU02000014">
    <property type="protein sequence ID" value="PNR41322.1"/>
    <property type="molecule type" value="Genomic_DNA"/>
</dbReference>
<evidence type="ECO:0000256" key="4">
    <source>
        <dbReference type="ARBA" id="ARBA00022824"/>
    </source>
</evidence>
<dbReference type="GO" id="GO:0140662">
    <property type="term" value="F:ATP-dependent protein folding chaperone"/>
    <property type="evidence" value="ECO:0007669"/>
    <property type="project" value="InterPro"/>
</dbReference>
<feature type="compositionally biased region" description="Basic and acidic residues" evidence="8">
    <location>
        <begin position="735"/>
        <end position="747"/>
    </location>
</feature>
<comment type="subcellular location">
    <subcellularLocation>
        <location evidence="1">Endoplasmic reticulum lumen</location>
    </subcellularLocation>
</comment>
<dbReference type="CDD" id="cd10230">
    <property type="entry name" value="ASKHA_NBD_HSP70_HYOU1"/>
    <property type="match status" value="1"/>
</dbReference>
<dbReference type="InterPro" id="IPR043129">
    <property type="entry name" value="ATPase_NBD"/>
</dbReference>
<dbReference type="Gramene" id="Pp3c14_19430V3.1">
    <property type="protein sequence ID" value="Pp3c14_19430V3.1"/>
    <property type="gene ID" value="Pp3c14_19430"/>
</dbReference>
<evidence type="ECO:0000313" key="11">
    <source>
        <dbReference type="EnsemblPlants" id="Pp3c14_19430V3.1"/>
    </source>
</evidence>
<dbReference type="GO" id="GO:0034663">
    <property type="term" value="C:endoplasmic reticulum chaperone complex"/>
    <property type="evidence" value="ECO:0000318"/>
    <property type="project" value="GO_Central"/>
</dbReference>
<dbReference type="FunCoup" id="A0A2K1JID4">
    <property type="interactions" value="3842"/>
</dbReference>
<keyword evidence="3" id="KW-0547">Nucleotide-binding</keyword>
<evidence type="ECO:0000256" key="8">
    <source>
        <dbReference type="SAM" id="MobiDB-lite"/>
    </source>
</evidence>
<sequence length="780" mass="85207">MAVVACKPLIWCALFLIVLCNYNALAAPVMSIDLGSEWMKVAVVNLKPGLPPISIVPNEMSKRKSPALVAFSKGDRLVSEEASGILARYPERVFASLRDMVGKPFSAVKELLKSQHLPYDVVEDANGRARIRLGEDSGAALYSVEELIANLLNYARVLAEAHTKEPVKDTVISVPPFFGQAERKGVLDAAEIASLNVLSLVNEPAGASLQYGIDKDFSVEDRHVVFYDMGASNTHAALVHFTAYTAKSPGGGKNLTAQQFHVKGISWDASLGGQNMETRLVDHFAAEFKEKSGIDVFNHPKGMAKLKKQVKRTKEILSANSEASISVESLVDDHDFRSFITRKKFEELCKDLWGRAVLPLKKVLADNGLKLQQLHSVELLGGATRVPMLKEVLTGYVGAQALARHLDSDEAVVLGASLRAANLSDGIKLNRKLGMVDGASYGIEMKLDGAILESKDQSLLVPLHKNLPSKMGRTLKNQLKDFKVTLSYEKDGPLPPSISSPDIAVYEVKGVAEAVEKYKNHNQSAPMKTVMHFSLDRNGVVNLDRAEQVVEVSEWVDVVDPVSNITALLANLTANGSVLDMNGTGSDFNLTKLLNENGNGTDSTGPKQKLRKRILRVPLKLTDVTEGPARSLSSKDITNAIQRLEKTNAADAQKRAMEAAKNNLESYIYSAKDQLETLIESDKESSQSERDSFMEKLAEAQDWLYLDGEDAGVSEFQTRLDALKSLWNSMFKRAEPVKEESEGKGDIPSDIVNSGEEVTKKGERAPRAETDPSSAGHDEL</sequence>
<dbReference type="Proteomes" id="UP000006727">
    <property type="component" value="Chromosome 14"/>
</dbReference>
<feature type="signal peptide" evidence="9">
    <location>
        <begin position="1"/>
        <end position="26"/>
    </location>
</feature>
<dbReference type="RefSeq" id="XP_024395572.1">
    <property type="nucleotide sequence ID" value="XM_024539804.2"/>
</dbReference>
<gene>
    <name evidence="11" type="primary">LOC112291871</name>
    <name evidence="10" type="ORF">PHYPA_018725</name>
</gene>
<evidence type="ECO:0000313" key="12">
    <source>
        <dbReference type="Proteomes" id="UP000006727"/>
    </source>
</evidence>
<keyword evidence="6" id="KW-0143">Chaperone</keyword>
<dbReference type="SUPFAM" id="SSF100934">
    <property type="entry name" value="Heat shock protein 70kD (HSP70), C-terminal subdomain"/>
    <property type="match status" value="1"/>
</dbReference>
<dbReference type="Gene3D" id="3.30.420.40">
    <property type="match status" value="2"/>
</dbReference>
<name>A0A2K1JID4_PHYPA</name>
<organism evidence="10">
    <name type="scientific">Physcomitrium patens</name>
    <name type="common">Spreading-leaved earth moss</name>
    <name type="synonym">Physcomitrella patens</name>
    <dbReference type="NCBI Taxonomy" id="3218"/>
    <lineage>
        <taxon>Eukaryota</taxon>
        <taxon>Viridiplantae</taxon>
        <taxon>Streptophyta</taxon>
        <taxon>Embryophyta</taxon>
        <taxon>Bryophyta</taxon>
        <taxon>Bryophytina</taxon>
        <taxon>Bryopsida</taxon>
        <taxon>Funariidae</taxon>
        <taxon>Funariales</taxon>
        <taxon>Funariaceae</taxon>
        <taxon>Physcomitrium</taxon>
    </lineage>
</organism>
<evidence type="ECO:0000256" key="3">
    <source>
        <dbReference type="ARBA" id="ARBA00022741"/>
    </source>
</evidence>
<dbReference type="Gene3D" id="3.30.30.30">
    <property type="match status" value="1"/>
</dbReference>
<dbReference type="AlphaFoldDB" id="A0A2K1JID4"/>
<dbReference type="FunFam" id="1.20.1270.10:FF:000002">
    <property type="entry name" value="Heat shock 70 kDa protein 4"/>
    <property type="match status" value="1"/>
</dbReference>
<feature type="compositionally biased region" description="Basic and acidic residues" evidence="8">
    <location>
        <begin position="757"/>
        <end position="780"/>
    </location>
</feature>
<evidence type="ECO:0000256" key="9">
    <source>
        <dbReference type="SAM" id="SignalP"/>
    </source>
</evidence>
<reference evidence="10 12" key="2">
    <citation type="journal article" date="2018" name="Plant J.">
        <title>The Physcomitrella patens chromosome-scale assembly reveals moss genome structure and evolution.</title>
        <authorList>
            <person name="Lang D."/>
            <person name="Ullrich K.K."/>
            <person name="Murat F."/>
            <person name="Fuchs J."/>
            <person name="Jenkins J."/>
            <person name="Haas F.B."/>
            <person name="Piednoel M."/>
            <person name="Gundlach H."/>
            <person name="Van Bel M."/>
            <person name="Meyberg R."/>
            <person name="Vives C."/>
            <person name="Morata J."/>
            <person name="Symeonidi A."/>
            <person name="Hiss M."/>
            <person name="Muchero W."/>
            <person name="Kamisugi Y."/>
            <person name="Saleh O."/>
            <person name="Blanc G."/>
            <person name="Decker E.L."/>
            <person name="van Gessel N."/>
            <person name="Grimwood J."/>
            <person name="Hayes R.D."/>
            <person name="Graham S.W."/>
            <person name="Gunter L.E."/>
            <person name="McDaniel S.F."/>
            <person name="Hoernstein S.N.W."/>
            <person name="Larsson A."/>
            <person name="Li F.W."/>
            <person name="Perroud P.F."/>
            <person name="Phillips J."/>
            <person name="Ranjan P."/>
            <person name="Rokshar D.S."/>
            <person name="Rothfels C.J."/>
            <person name="Schneider L."/>
            <person name="Shu S."/>
            <person name="Stevenson D.W."/>
            <person name="Thummler F."/>
            <person name="Tillich M."/>
            <person name="Villarreal Aguilar J.C."/>
            <person name="Widiez T."/>
            <person name="Wong G.K."/>
            <person name="Wymore A."/>
            <person name="Zhang Y."/>
            <person name="Zimmer A.D."/>
            <person name="Quatrano R.S."/>
            <person name="Mayer K.F.X."/>
            <person name="Goodstein D."/>
            <person name="Casacuberta J.M."/>
            <person name="Vandepoele K."/>
            <person name="Reski R."/>
            <person name="Cuming A.C."/>
            <person name="Tuskan G.A."/>
            <person name="Maumus F."/>
            <person name="Salse J."/>
            <person name="Schmutz J."/>
            <person name="Rensing S.A."/>
        </authorList>
    </citation>
    <scope>NUCLEOTIDE SEQUENCE [LARGE SCALE GENOMIC DNA]</scope>
    <source>
        <strain evidence="11 12">cv. Gransden 2004</strain>
    </source>
</reference>
<keyword evidence="2 9" id="KW-0732">Signal</keyword>
<dbReference type="EnsemblPlants" id="Pp3c14_19430V3.2">
    <property type="protein sequence ID" value="Pp3c14_19430V3.2"/>
    <property type="gene ID" value="Pp3c14_19430"/>
</dbReference>
<dbReference type="InterPro" id="IPR029047">
    <property type="entry name" value="HSP70_peptide-bd_sf"/>
</dbReference>
<dbReference type="Gramene" id="Pp3c14_19430V3.2">
    <property type="protein sequence ID" value="Pp3c14_19430V3.2"/>
    <property type="gene ID" value="Pp3c14_19430"/>
</dbReference>